<dbReference type="PIRSF" id="PIRSF000806">
    <property type="entry name" value="UDPGP"/>
    <property type="match status" value="1"/>
</dbReference>
<evidence type="ECO:0000313" key="6">
    <source>
        <dbReference type="EMBL" id="OZG53237.1"/>
    </source>
</evidence>
<comment type="caution">
    <text evidence="6">The sequence shown here is derived from an EMBL/GenBank/DDBJ whole genome shotgun (WGS) entry which is preliminary data.</text>
</comment>
<accession>A0A261F289</accession>
<organism evidence="6 7">
    <name type="scientific">Pseudoscardovia radai</name>
    <dbReference type="NCBI Taxonomy" id="987066"/>
    <lineage>
        <taxon>Bacteria</taxon>
        <taxon>Bacillati</taxon>
        <taxon>Actinomycetota</taxon>
        <taxon>Actinomycetes</taxon>
        <taxon>Bifidobacteriales</taxon>
        <taxon>Bifidobacteriaceae</taxon>
        <taxon>Pseudoscardovia</taxon>
    </lineage>
</organism>
<feature type="binding site" evidence="5">
    <location>
        <position position="223"/>
    </location>
    <ligand>
        <name>UTP</name>
        <dbReference type="ChEBI" id="CHEBI:46398"/>
    </ligand>
</feature>
<dbReference type="GO" id="GO:0003983">
    <property type="term" value="F:UTP:glucose-1-phosphate uridylyltransferase activity"/>
    <property type="evidence" value="ECO:0007669"/>
    <property type="project" value="InterPro"/>
</dbReference>
<dbReference type="Gene3D" id="3.90.550.10">
    <property type="entry name" value="Spore Coat Polysaccharide Biosynthesis Protein SpsA, Chain A"/>
    <property type="match status" value="1"/>
</dbReference>
<dbReference type="InterPro" id="IPR016267">
    <property type="entry name" value="UDPGP_trans"/>
</dbReference>
<sequence>MATSGFDAFEAKMRDEGMTDLSISQFRRLYDVWQSKEAHQIPEKNVTPVRESEIKNVSDIHDSIDHDFAMEAFRKTAFLKLNGGLGTSMGLEGPKSMLTVRRHKARPMRFIDIILGQVISSRTRQDVPLPLTLMNSFRTSEESLRVLKRNRRFHQSDVPVEILQHKEPKIDVETGGPVSWPADPALEWCPPGHGDVFSTIWESGLLDALTDAGIEYLFISNSDNLGARPSSTLSGAFAQSGSSFMVEVSKKTPADRKGGQIVRDKDTGCLMLREISQVPPEDLSSAMNYRRHRFFNTNNIWVRVDALRDILASNDGVLNLPVIVNRKTVDPSDSQSRKVIQLETAMGAAISLFPDSSCIEVGRARFLPVKTTNDLFVMRSDRFHLTDAFEMEDGNYVFPDVNLDERYYKNINDFNERFPYGVPSIAAANTVTVEGDWYFGHDVSFYGDARLTDNGAPSYVPNGAFVGPQGIEPDEWIA</sequence>
<dbReference type="InterPro" id="IPR029044">
    <property type="entry name" value="Nucleotide-diphossugar_trans"/>
</dbReference>
<feature type="binding site" evidence="5">
    <location>
        <position position="95"/>
    </location>
    <ligand>
        <name>UTP</name>
        <dbReference type="ChEBI" id="CHEBI:46398"/>
    </ligand>
</feature>
<protein>
    <submittedName>
        <fullName evidence="6">UTP--glucose-1-phosphate uridylyltransferase</fullName>
    </submittedName>
</protein>
<gene>
    <name evidence="6" type="ORF">PSRA_0044</name>
</gene>
<feature type="binding site" evidence="5">
    <location>
        <position position="192"/>
    </location>
    <ligand>
        <name>UTP</name>
        <dbReference type="ChEBI" id="CHEBI:46398"/>
    </ligand>
</feature>
<evidence type="ECO:0000256" key="2">
    <source>
        <dbReference type="ARBA" id="ARBA00022679"/>
    </source>
</evidence>
<dbReference type="RefSeq" id="WP_094659864.1">
    <property type="nucleotide sequence ID" value="NZ_JBKZBO010000002.1"/>
</dbReference>
<dbReference type="OrthoDB" id="9804758at2"/>
<dbReference type="Pfam" id="PF01704">
    <property type="entry name" value="UDPGP"/>
    <property type="match status" value="1"/>
</dbReference>
<dbReference type="SUPFAM" id="SSF53448">
    <property type="entry name" value="Nucleotide-diphospho-sugar transferases"/>
    <property type="match status" value="1"/>
</dbReference>
<feature type="binding site" evidence="5">
    <location>
        <position position="370"/>
    </location>
    <ligand>
        <name>UTP</name>
        <dbReference type="ChEBI" id="CHEBI:46398"/>
    </ligand>
</feature>
<dbReference type="Proteomes" id="UP000216725">
    <property type="component" value="Unassembled WGS sequence"/>
</dbReference>
<feature type="binding site" evidence="4">
    <location>
        <position position="193"/>
    </location>
    <ligand>
        <name>substrate</name>
    </ligand>
</feature>
<keyword evidence="2 6" id="KW-0808">Transferase</keyword>
<dbReference type="Gene3D" id="2.160.10.10">
    <property type="entry name" value="Hexapeptide repeat proteins"/>
    <property type="match status" value="1"/>
</dbReference>
<evidence type="ECO:0000256" key="1">
    <source>
        <dbReference type="ARBA" id="ARBA00010401"/>
    </source>
</evidence>
<keyword evidence="7" id="KW-1185">Reference proteome</keyword>
<name>A0A261F289_9BIFI</name>
<evidence type="ECO:0000313" key="7">
    <source>
        <dbReference type="Proteomes" id="UP000216725"/>
    </source>
</evidence>
<dbReference type="PANTHER" id="PTHR43511">
    <property type="match status" value="1"/>
</dbReference>
<proteinExistence type="inferred from homology"/>
<dbReference type="GO" id="GO:0006011">
    <property type="term" value="P:UDP-alpha-D-glucose metabolic process"/>
    <property type="evidence" value="ECO:0007669"/>
    <property type="project" value="InterPro"/>
</dbReference>
<evidence type="ECO:0000256" key="5">
    <source>
        <dbReference type="PIRSR" id="PIRSR000806-2"/>
    </source>
</evidence>
<evidence type="ECO:0000256" key="3">
    <source>
        <dbReference type="ARBA" id="ARBA00022695"/>
    </source>
</evidence>
<dbReference type="AlphaFoldDB" id="A0A261F289"/>
<comment type="similarity">
    <text evidence="1">Belongs to the UDPGP type 1 family.</text>
</comment>
<reference evidence="6 7" key="1">
    <citation type="journal article" date="2017" name="BMC Genomics">
        <title>Comparative genomic and phylogenomic analyses of the Bifidobacteriaceae family.</title>
        <authorList>
            <person name="Lugli G.A."/>
            <person name="Milani C."/>
            <person name="Turroni F."/>
            <person name="Duranti S."/>
            <person name="Mancabelli L."/>
            <person name="Mangifesta M."/>
            <person name="Ferrario C."/>
            <person name="Modesto M."/>
            <person name="Mattarelli P."/>
            <person name="Jiri K."/>
            <person name="van Sinderen D."/>
            <person name="Ventura M."/>
        </authorList>
    </citation>
    <scope>NUCLEOTIDE SEQUENCE [LARGE SCALE GENOMIC DNA]</scope>
    <source>
        <strain evidence="6 7">DSM 24742</strain>
    </source>
</reference>
<evidence type="ECO:0000256" key="4">
    <source>
        <dbReference type="PIRSR" id="PIRSR000806-1"/>
    </source>
</evidence>
<dbReference type="InterPro" id="IPR002618">
    <property type="entry name" value="UDPGP_fam"/>
</dbReference>
<dbReference type="EMBL" id="MWWR01000002">
    <property type="protein sequence ID" value="OZG53237.1"/>
    <property type="molecule type" value="Genomic_DNA"/>
</dbReference>
<feature type="binding site" evidence="5">
    <location>
        <position position="164"/>
    </location>
    <ligand>
        <name>UTP</name>
        <dbReference type="ChEBI" id="CHEBI:46398"/>
    </ligand>
</feature>
<keyword evidence="3 6" id="KW-0548">Nucleotidyltransferase</keyword>